<evidence type="ECO:0000313" key="1">
    <source>
        <dbReference type="EMBL" id="MDR6211833.1"/>
    </source>
</evidence>
<dbReference type="Proteomes" id="UP001261666">
    <property type="component" value="Unassembled WGS sequence"/>
</dbReference>
<keyword evidence="2" id="KW-1185">Reference proteome</keyword>
<proteinExistence type="predicted"/>
<gene>
    <name evidence="1" type="ORF">QE364_003561</name>
</gene>
<evidence type="ECO:0000313" key="2">
    <source>
        <dbReference type="Proteomes" id="UP001261666"/>
    </source>
</evidence>
<organism evidence="1 2">
    <name type="scientific">Nocardioides zeae</name>
    <dbReference type="NCBI Taxonomy" id="1457234"/>
    <lineage>
        <taxon>Bacteria</taxon>
        <taxon>Bacillati</taxon>
        <taxon>Actinomycetota</taxon>
        <taxon>Actinomycetes</taxon>
        <taxon>Propionibacteriales</taxon>
        <taxon>Nocardioidaceae</taxon>
        <taxon>Nocardioides</taxon>
    </lineage>
</organism>
<accession>A0ACC6IMD5</accession>
<dbReference type="EMBL" id="JAVIZJ010000012">
    <property type="protein sequence ID" value="MDR6211833.1"/>
    <property type="molecule type" value="Genomic_DNA"/>
</dbReference>
<comment type="caution">
    <text evidence="1">The sequence shown here is derived from an EMBL/GenBank/DDBJ whole genome shotgun (WGS) entry which is preliminary data.</text>
</comment>
<reference evidence="1" key="1">
    <citation type="submission" date="2023-08" db="EMBL/GenBank/DDBJ databases">
        <title>Functional and genomic diversity of the sorghum phyllosphere microbiome.</title>
        <authorList>
            <person name="Shade A."/>
        </authorList>
    </citation>
    <scope>NUCLEOTIDE SEQUENCE</scope>
    <source>
        <strain evidence="1">SORGH_AS_0885</strain>
    </source>
</reference>
<sequence length="258" mass="27072">MAQVTDTSAVSLGSEEGKDLLGAAGRRCLPEQNWSTPMRHRRKLATVAVATVLTAALSACGSDDADDSSDATSESTPSTSDDETSDDEETDDPTDDATEDESDDADTFDGELTEPGSDLALGDTATVPFDYAGDEGVIEITVLEIREGDPADVADVDGAEGMTPYHVTYEVTGVESPENLGGMVISLDGLTADGNDTSQLINFGSGVGGCDEESPDTDWDGSTFETCDTFLSDQAVTQVAFAEGDDYSLWDDTQVIWS</sequence>
<protein>
    <submittedName>
        <fullName evidence="1">Uncharacterized protein</fullName>
    </submittedName>
</protein>
<name>A0ACC6IMD5_9ACTN</name>